<dbReference type="InterPro" id="IPR036249">
    <property type="entry name" value="Thioredoxin-like_sf"/>
</dbReference>
<feature type="chain" id="PRO_5044864700" description="Thioredoxin domain-containing protein" evidence="5">
    <location>
        <begin position="21"/>
        <end position="434"/>
    </location>
</feature>
<keyword evidence="4" id="KW-0472">Membrane</keyword>
<dbReference type="PANTHER" id="PTHR46426:SF1">
    <property type="entry name" value="PROTEIN DISULFIDE-ISOMERASE TMX3"/>
    <property type="match status" value="1"/>
</dbReference>
<gene>
    <name evidence="7" type="ORF">AB6A40_006666</name>
</gene>
<proteinExistence type="predicted"/>
<protein>
    <recommendedName>
        <fullName evidence="6">Thioredoxin domain-containing protein</fullName>
    </recommendedName>
</protein>
<dbReference type="GO" id="GO:0016020">
    <property type="term" value="C:membrane"/>
    <property type="evidence" value="ECO:0007669"/>
    <property type="project" value="UniProtKB-SubCell"/>
</dbReference>
<feature type="domain" description="Thioredoxin" evidence="6">
    <location>
        <begin position="8"/>
        <end position="177"/>
    </location>
</feature>
<evidence type="ECO:0000256" key="1">
    <source>
        <dbReference type="ARBA" id="ARBA00004167"/>
    </source>
</evidence>
<evidence type="ECO:0000313" key="7">
    <source>
        <dbReference type="EMBL" id="MFH4979957.1"/>
    </source>
</evidence>
<comment type="caution">
    <text evidence="7">The sequence shown here is derived from an EMBL/GenBank/DDBJ whole genome shotgun (WGS) entry which is preliminary data.</text>
</comment>
<keyword evidence="5" id="KW-0732">Signal</keyword>
<feature type="signal peptide" evidence="5">
    <location>
        <begin position="1"/>
        <end position="20"/>
    </location>
</feature>
<dbReference type="InterPro" id="IPR052250">
    <property type="entry name" value="PDI_TMX3"/>
</dbReference>
<sequence length="434" mass="49261">MLPFGVVCVVLLGFVDLTLAENIQSQVVDLNDKFLQVKDSGLWFVAFFAPWCSHCKHLMPIWEHVGHALADRNSAVRVAKLDCTRYPSVASMLKISGYPTIIFFREGLQIIYNGEKKKEPMLDFAVKTSGPIIGEIKSHVDLSEIRKGTKEPFFIYVGSNFEDELYGEYSFVASQLFSHSRFYRMAPSLVPQSIVLPSDSSVIVFKDNSYSLFDTNIGMNLSEWLQAERWSIMPLVQSTNIRDIGQTRLLVLAVLNLVERNNESTEVGRFHTMMRRTAFAARGIHELRKRYQFGWLDGSEIANNIVLGDMPQPNYLVFNVSSYEYYISGDNPSVITDKSVLSFLERIVGGDVPPLGGRSFCQRVKRIVYEVTTNLYEMFRAQPLLTSCLFGVPLAFLSIITYSICSSDFSVDREEIYPEDESDITDSDDHEKLD</sequence>
<evidence type="ECO:0000256" key="2">
    <source>
        <dbReference type="ARBA" id="ARBA00022692"/>
    </source>
</evidence>
<dbReference type="Gene3D" id="3.40.30.10">
    <property type="entry name" value="Glutaredoxin"/>
    <property type="match status" value="1"/>
</dbReference>
<name>A0ABD6ETT3_9BILA</name>
<keyword evidence="8" id="KW-1185">Reference proteome</keyword>
<evidence type="ECO:0000313" key="8">
    <source>
        <dbReference type="Proteomes" id="UP001608902"/>
    </source>
</evidence>
<dbReference type="AlphaFoldDB" id="A0ABD6ETT3"/>
<dbReference type="PRINTS" id="PR00421">
    <property type="entry name" value="THIOREDOXIN"/>
</dbReference>
<evidence type="ECO:0000256" key="3">
    <source>
        <dbReference type="ARBA" id="ARBA00022989"/>
    </source>
</evidence>
<evidence type="ECO:0000259" key="6">
    <source>
        <dbReference type="PROSITE" id="PS51352"/>
    </source>
</evidence>
<organism evidence="7 8">
    <name type="scientific">Gnathostoma spinigerum</name>
    <dbReference type="NCBI Taxonomy" id="75299"/>
    <lineage>
        <taxon>Eukaryota</taxon>
        <taxon>Metazoa</taxon>
        <taxon>Ecdysozoa</taxon>
        <taxon>Nematoda</taxon>
        <taxon>Chromadorea</taxon>
        <taxon>Rhabditida</taxon>
        <taxon>Spirurina</taxon>
        <taxon>Gnathostomatomorpha</taxon>
        <taxon>Gnathostomatoidea</taxon>
        <taxon>Gnathostomatidae</taxon>
        <taxon>Gnathostoma</taxon>
    </lineage>
</organism>
<dbReference type="InterPro" id="IPR013766">
    <property type="entry name" value="Thioredoxin_domain"/>
</dbReference>
<dbReference type="PANTHER" id="PTHR46426">
    <property type="entry name" value="PROTEIN DISULFIDE-ISOMERASE TMX3"/>
    <property type="match status" value="1"/>
</dbReference>
<evidence type="ECO:0000256" key="4">
    <source>
        <dbReference type="ARBA" id="ARBA00023136"/>
    </source>
</evidence>
<keyword evidence="2" id="KW-0812">Transmembrane</keyword>
<dbReference type="PROSITE" id="PS51352">
    <property type="entry name" value="THIOREDOXIN_2"/>
    <property type="match status" value="1"/>
</dbReference>
<dbReference type="EMBL" id="JBGFUD010004870">
    <property type="protein sequence ID" value="MFH4979957.1"/>
    <property type="molecule type" value="Genomic_DNA"/>
</dbReference>
<reference evidence="7 8" key="1">
    <citation type="submission" date="2024-08" db="EMBL/GenBank/DDBJ databases">
        <title>Gnathostoma spinigerum genome.</title>
        <authorList>
            <person name="Gonzalez-Bertolin B."/>
            <person name="Monzon S."/>
            <person name="Zaballos A."/>
            <person name="Jimenez P."/>
            <person name="Dekumyoy P."/>
            <person name="Varona S."/>
            <person name="Cuesta I."/>
            <person name="Sumanam S."/>
            <person name="Adisakwattana P."/>
            <person name="Gasser R.B."/>
            <person name="Hernandez-Gonzalez A."/>
            <person name="Young N.D."/>
            <person name="Perteguer M.J."/>
        </authorList>
    </citation>
    <scope>NUCLEOTIDE SEQUENCE [LARGE SCALE GENOMIC DNA]</scope>
    <source>
        <strain evidence="7">AL3</strain>
        <tissue evidence="7">Liver</tissue>
    </source>
</reference>
<comment type="subcellular location">
    <subcellularLocation>
        <location evidence="1">Membrane</location>
        <topology evidence="1">Single-pass membrane protein</topology>
    </subcellularLocation>
</comment>
<accession>A0ABD6ETT3</accession>
<keyword evidence="3" id="KW-1133">Transmembrane helix</keyword>
<evidence type="ECO:0000256" key="5">
    <source>
        <dbReference type="SAM" id="SignalP"/>
    </source>
</evidence>
<dbReference type="Pfam" id="PF00085">
    <property type="entry name" value="Thioredoxin"/>
    <property type="match status" value="1"/>
</dbReference>
<dbReference type="Proteomes" id="UP001608902">
    <property type="component" value="Unassembled WGS sequence"/>
</dbReference>
<dbReference type="SUPFAM" id="SSF52833">
    <property type="entry name" value="Thioredoxin-like"/>
    <property type="match status" value="1"/>
</dbReference>